<dbReference type="EMBL" id="JBBPCB010000011">
    <property type="protein sequence ID" value="MEK8181208.1"/>
    <property type="molecule type" value="Genomic_DNA"/>
</dbReference>
<sequence>MKIITSIKNIFFVALTLLTFQGFSQNLLNNGNFETGSVVGFFSNGAGYVRIFPPFSGTTNTGNWALTTDPFPMNTASFVTSGDHTSGSGFMMIVDGNTTGGLQNFWEAGNGGSGVCGLTAGTTYTFSYWIRSVYGPVAGSPTPAIINTQILNASSVTLVSGSATAPPTASGWQQVVYTFVANGACANIKLSNSNTSAVGNDFAIDDISVTAPPLPLALSYSVSNVSCPNANDGSIVIFGINGVQPYASYSVVGPVSQTNTSGVFTGLPGGSYTISVTDSNSPASTATQTNIIITQPIGLTVGASPTTLCSGSTSNLSVSGGTSPYNWTASPPDPSLTTPTISNPSVSPTQTTTYTVTSTSTSIRELIFNGNFSQGNNGFATAYQYQAVTVPAGTQRTYGIVANSNAWFAGFSSCTANGGVGNMMVIDGSNLNAGNDSVWCQTVAVVPGQNYTFSYWIQTVATPNPANIDVVINGVSIGTAFAPATACGWVQRTYTWNSGANTTAQICLYDRVITATGNDFALDDISFTGAVTCNLSDSVTVTVNSPVAPTITCGTATLSSVTFNWGAVTGATGYTVSYTINAGTSVNVGNIAATTYTVSSLNANDSVQVTVTPTGTGCFIGSDLSCVASTPCVVPTVSVTQQPTCTVNTGTIVFTSPLNSGTPLPIPSDLFISEVTDESTGALSYIEIFNGTGAPKNLANYKLKIYNNGNAFISPNCDMQLSGILNNNAVYVVAVGTVSNQGGVVPNLVFSACAGFNTDDTVRLATNTDVEFDLWGTNGVVFTPAGQNGYTYRRLATAPHPTMTWNSSDWTAIDPQDYANIGAYSYQAANYEYSINGIAYQSSPTFTGLAPGTYNVTVRDLVSGCVSTPIALVVNPVPVSTAPVVVSPVTYCQNATATPLTATPSVGGTLNWYGTNAVGGTPSLTAPTPSTAALGSTTYYVSQTVGGCESPRAAIVVSVVPSGGTLNLICGAATIPFVQTQFDWNNIPGSGISMMGYIYTIYGSPPVSGVLNTGALGTNLIIPNPQNLPITMTITPANGTVCVPPATLTCNCPTPQIAAVTNQVFCGNNSINQLNFTTTDSYDTVSWTNSNTAIGLAASGTGSGLFLPAFTSSNVTTTQVATITVTLTKNGCVGPPRTFTITINPQPILVITNPAAVCGPASINLTLPAITTGSTGGGTLTYWTNAAATTPLATPTAVTASGTYYIKSTVGTCSDVEPVTVTINPSPVLVITNPPVACLPASVNLTLPAVTAGSTGGGILSYWTDVAGTIALATPNAVTTSGTYYIRSTLGSCSDIEPVIVTVNPSPVLSITSPAAVCAPSTVNLTLPAVTSGSTGGGTLSYWTNATATNPLTTPNAVATSGTYYIQSTLGTCTDIEVVTVTVNPAPVLNITNPTPVCSPASVDLTLPAVTVGSSGGGTLSYWTNAAGTIALTTPNAITTSGTYYIRSTVGTCSDIESVVVTINPSPVLTVSNPSPVCSPATVNLTLPVITAGSTGGGILSYWTNAAGTIPLTTPNAVTASGTYYIRSTLGTCSDIEPVTVIINPTVTPTFTITPSVVCSGSVINPLPTTSLNGISGTWSPILNNTATTTYTFNPTPSIAIPCPLSTTFQIQVVPEIDPVVSIVESCNSNSVTVTSPIGVNYEYSLDGGAYQTNPIFNNLTAGIHSIVAHQIAANCFSNATSFTVNPVVNDVFVNNPQPLRYCDPSNDGFVFFNLSQVLNSITGGNPYNVTFHETFVDANIDGTSIPDFLNYENINPWLQTVYVRVESTLTSCFEVVQLQLIVDPTPEATEPDDYELCDYTGQVGYEAFDLTTTVPQILGSIDLALVNVTFHPSFADAQNETATIGGVTSYINQTIWNQTLFVRVEFIATGCYDIVELDLIVNPLPNATQPNYPQYTLCDYNGAIGFETFDLLSQVDSILLGQDGMDVTFYPSLTDAQNDTNAINISHPDLQYENAIIYVQTLGIRITNNTTGCYAISTIDIRVAPLPSPIPPTEPYTICDDNQDGVSCGFDLASLLPDLLNGVTTYVITFHETLVDAELGNTPIDISAPYCTIIPLSQTIYIRAVDSNTGCFSVMPIVLNVNPSPSAPFGLQDIVVCDNDNNTQNGITGIDLTVRTPNALAQQPLSSTAYTVTYHISLQNAHDDIPIIPATNFIGTNGQTIWVRVEHNLTGCYNIGTFQLVINIPLLLTTPAPLSLCDDDANPNDQFHSFDLTVRDVMITQGLPYTVTYYPSLALAQAGGTTTITDFSNYSNEIAPVQTLGVVVTTTDGCQSITTLDIRVLPIPTPNTNPPSLGAQCDNNNPGDMQEVFNLTVNAAY</sequence>
<dbReference type="RefSeq" id="WP_369688035.1">
    <property type="nucleotide sequence ID" value="NZ_JBBPCB010000011.1"/>
</dbReference>
<dbReference type="PROSITE" id="PS51841">
    <property type="entry name" value="LTD"/>
    <property type="match status" value="1"/>
</dbReference>
<keyword evidence="4" id="KW-1185">Reference proteome</keyword>
<evidence type="ECO:0000259" key="2">
    <source>
        <dbReference type="PROSITE" id="PS51841"/>
    </source>
</evidence>
<evidence type="ECO:0000256" key="1">
    <source>
        <dbReference type="ARBA" id="ARBA00022729"/>
    </source>
</evidence>
<dbReference type="Pfam" id="PF19081">
    <property type="entry name" value="Ig_7"/>
    <property type="match status" value="1"/>
</dbReference>
<proteinExistence type="predicted"/>
<evidence type="ECO:0000313" key="4">
    <source>
        <dbReference type="Proteomes" id="UP001491349"/>
    </source>
</evidence>
<dbReference type="Pfam" id="PF00932">
    <property type="entry name" value="LTD"/>
    <property type="match status" value="1"/>
</dbReference>
<organism evidence="3 4">
    <name type="scientific">Flavobacterium buctense</name>
    <dbReference type="NCBI Taxonomy" id="1648146"/>
    <lineage>
        <taxon>Bacteria</taxon>
        <taxon>Pseudomonadati</taxon>
        <taxon>Bacteroidota</taxon>
        <taxon>Flavobacteriia</taxon>
        <taxon>Flavobacteriales</taxon>
        <taxon>Flavobacteriaceae</taxon>
        <taxon>Flavobacterium</taxon>
    </lineage>
</organism>
<comment type="caution">
    <text evidence="3">The sequence shown here is derived from an EMBL/GenBank/DDBJ whole genome shotgun (WGS) entry which is preliminary data.</text>
</comment>
<feature type="non-terminal residue" evidence="3">
    <location>
        <position position="2318"/>
    </location>
</feature>
<dbReference type="InterPro" id="IPR014755">
    <property type="entry name" value="Cu-Rt/internalin_Ig-like"/>
</dbReference>
<keyword evidence="1" id="KW-0732">Signal</keyword>
<feature type="domain" description="LTD" evidence="2">
    <location>
        <begin position="660"/>
        <end position="807"/>
    </location>
</feature>
<accession>A0ABU9E3H3</accession>
<dbReference type="InterPro" id="IPR044023">
    <property type="entry name" value="Ig_7"/>
</dbReference>
<gene>
    <name evidence="3" type="ORF">WMW71_12725</name>
</gene>
<dbReference type="InterPro" id="IPR001322">
    <property type="entry name" value="Lamin_tail_dom"/>
</dbReference>
<evidence type="ECO:0000313" key="3">
    <source>
        <dbReference type="EMBL" id="MEK8181208.1"/>
    </source>
</evidence>
<dbReference type="Proteomes" id="UP001491349">
    <property type="component" value="Unassembled WGS sequence"/>
</dbReference>
<reference evidence="3 4" key="1">
    <citation type="submission" date="2024-04" db="EMBL/GenBank/DDBJ databases">
        <title>draft genome sequnece of Flavobacterium buctense JCM 30750.</title>
        <authorList>
            <person name="Kim D.-U."/>
        </authorList>
    </citation>
    <scope>NUCLEOTIDE SEQUENCE [LARGE SCALE GENOMIC DNA]</scope>
    <source>
        <strain evidence="3 4">JCM 30750</strain>
    </source>
</reference>
<protein>
    <recommendedName>
        <fullName evidence="2">LTD domain-containing protein</fullName>
    </recommendedName>
</protein>
<dbReference type="Gene3D" id="2.60.120.260">
    <property type="entry name" value="Galactose-binding domain-like"/>
    <property type="match status" value="2"/>
</dbReference>
<name>A0ABU9E3H3_9FLAO</name>
<dbReference type="Gene3D" id="2.60.40.1220">
    <property type="match status" value="1"/>
</dbReference>